<comment type="cofactor">
    <cofactor evidence="1">
        <name>[3Fe-4S] cluster</name>
        <dbReference type="ChEBI" id="CHEBI:21137"/>
    </cofactor>
</comment>
<keyword evidence="6" id="KW-0411">Iron-sulfur</keyword>
<evidence type="ECO:0000256" key="1">
    <source>
        <dbReference type="ARBA" id="ARBA00001927"/>
    </source>
</evidence>
<keyword evidence="10" id="KW-1185">Reference proteome</keyword>
<dbReference type="InterPro" id="IPR017896">
    <property type="entry name" value="4Fe4S_Fe-S-bd"/>
</dbReference>
<evidence type="ECO:0000313" key="10">
    <source>
        <dbReference type="Proteomes" id="UP001500957"/>
    </source>
</evidence>
<comment type="caution">
    <text evidence="9">The sequence shown here is derived from an EMBL/GenBank/DDBJ whole genome shotgun (WGS) entry which is preliminary data.</text>
</comment>
<evidence type="ECO:0000256" key="5">
    <source>
        <dbReference type="ARBA" id="ARBA00023004"/>
    </source>
</evidence>
<dbReference type="PANTHER" id="PTHR36923">
    <property type="entry name" value="FERREDOXIN"/>
    <property type="match status" value="1"/>
</dbReference>
<dbReference type="PANTHER" id="PTHR36923:SF3">
    <property type="entry name" value="FERREDOXIN"/>
    <property type="match status" value="1"/>
</dbReference>
<sequence length="73" mass="8129">MTQMKVDIDREKCAGHGRCYVFAPDVFEPDDEGYAVAINKTPGERDRDAVLKAQRNCPEQAVIVDETTKSEVA</sequence>
<dbReference type="Proteomes" id="UP001500957">
    <property type="component" value="Unassembled WGS sequence"/>
</dbReference>
<keyword evidence="7" id="KW-0003">3Fe-4S</keyword>
<reference evidence="9 10" key="1">
    <citation type="journal article" date="2019" name="Int. J. Syst. Evol. Microbiol.">
        <title>The Global Catalogue of Microorganisms (GCM) 10K type strain sequencing project: providing services to taxonomists for standard genome sequencing and annotation.</title>
        <authorList>
            <consortium name="The Broad Institute Genomics Platform"/>
            <consortium name="The Broad Institute Genome Sequencing Center for Infectious Disease"/>
            <person name="Wu L."/>
            <person name="Ma J."/>
        </authorList>
    </citation>
    <scope>NUCLEOTIDE SEQUENCE [LARGE SCALE GENOMIC DNA]</scope>
    <source>
        <strain evidence="9 10">JCM 10671</strain>
    </source>
</reference>
<keyword evidence="2" id="KW-0813">Transport</keyword>
<evidence type="ECO:0000313" key="9">
    <source>
        <dbReference type="EMBL" id="GAA0606126.1"/>
    </source>
</evidence>
<evidence type="ECO:0000256" key="3">
    <source>
        <dbReference type="ARBA" id="ARBA00022723"/>
    </source>
</evidence>
<dbReference type="EMBL" id="BAAAHE010000005">
    <property type="protein sequence ID" value="GAA0606126.1"/>
    <property type="molecule type" value="Genomic_DNA"/>
</dbReference>
<keyword evidence="3" id="KW-0479">Metal-binding</keyword>
<organism evidence="9 10">
    <name type="scientific">Sporichthya brevicatena</name>
    <dbReference type="NCBI Taxonomy" id="171442"/>
    <lineage>
        <taxon>Bacteria</taxon>
        <taxon>Bacillati</taxon>
        <taxon>Actinomycetota</taxon>
        <taxon>Actinomycetes</taxon>
        <taxon>Sporichthyales</taxon>
        <taxon>Sporichthyaceae</taxon>
        <taxon>Sporichthya</taxon>
    </lineage>
</organism>
<keyword evidence="4" id="KW-0249">Electron transport</keyword>
<dbReference type="Gene3D" id="3.30.70.20">
    <property type="match status" value="1"/>
</dbReference>
<accession>A0ABN1G888</accession>
<dbReference type="InterPro" id="IPR051269">
    <property type="entry name" value="Fe-S_cluster_ET"/>
</dbReference>
<evidence type="ECO:0000256" key="6">
    <source>
        <dbReference type="ARBA" id="ARBA00023014"/>
    </source>
</evidence>
<dbReference type="Pfam" id="PF13370">
    <property type="entry name" value="Fer4_13"/>
    <property type="match status" value="1"/>
</dbReference>
<evidence type="ECO:0000256" key="2">
    <source>
        <dbReference type="ARBA" id="ARBA00022448"/>
    </source>
</evidence>
<feature type="domain" description="4Fe-4S ferredoxin-type" evidence="8">
    <location>
        <begin position="4"/>
        <end position="32"/>
    </location>
</feature>
<protein>
    <submittedName>
        <fullName evidence="9">Ferredoxin</fullName>
    </submittedName>
</protein>
<dbReference type="PROSITE" id="PS51379">
    <property type="entry name" value="4FE4S_FER_2"/>
    <property type="match status" value="1"/>
</dbReference>
<proteinExistence type="predicted"/>
<evidence type="ECO:0000259" key="8">
    <source>
        <dbReference type="PROSITE" id="PS51379"/>
    </source>
</evidence>
<evidence type="ECO:0000256" key="4">
    <source>
        <dbReference type="ARBA" id="ARBA00022982"/>
    </source>
</evidence>
<name>A0ABN1G888_9ACTN</name>
<evidence type="ECO:0000256" key="7">
    <source>
        <dbReference type="ARBA" id="ARBA00023291"/>
    </source>
</evidence>
<gene>
    <name evidence="9" type="ORF">GCM10009547_05110</name>
</gene>
<keyword evidence="5" id="KW-0408">Iron</keyword>
<dbReference type="SUPFAM" id="SSF54862">
    <property type="entry name" value="4Fe-4S ferredoxins"/>
    <property type="match status" value="1"/>
</dbReference>